<organism evidence="1 2">
    <name type="scientific">Peronosclerospora sorghi</name>
    <dbReference type="NCBI Taxonomy" id="230839"/>
    <lineage>
        <taxon>Eukaryota</taxon>
        <taxon>Sar</taxon>
        <taxon>Stramenopiles</taxon>
        <taxon>Oomycota</taxon>
        <taxon>Peronosporomycetes</taxon>
        <taxon>Peronosporales</taxon>
        <taxon>Peronosporaceae</taxon>
        <taxon>Peronosclerospora</taxon>
    </lineage>
</organism>
<comment type="caution">
    <text evidence="1">The sequence shown here is derived from an EMBL/GenBank/DDBJ whole genome shotgun (WGS) entry which is preliminary data.</text>
</comment>
<keyword evidence="2" id="KW-1185">Reference proteome</keyword>
<protein>
    <submittedName>
        <fullName evidence="1">Uncharacterized protein</fullName>
    </submittedName>
</protein>
<dbReference type="Proteomes" id="UP001163321">
    <property type="component" value="Chromosome 1"/>
</dbReference>
<accession>A0ACC0WX80</accession>
<evidence type="ECO:0000313" key="2">
    <source>
        <dbReference type="Proteomes" id="UP001163321"/>
    </source>
</evidence>
<evidence type="ECO:0000313" key="1">
    <source>
        <dbReference type="EMBL" id="KAI9922669.1"/>
    </source>
</evidence>
<reference evidence="1 2" key="1">
    <citation type="journal article" date="2022" name="bioRxiv">
        <title>The genome of the oomycete Peronosclerospora sorghi, a cosmopolitan pathogen of maize and sorghum, is inflated with dispersed pseudogenes.</title>
        <authorList>
            <person name="Fletcher K."/>
            <person name="Martin F."/>
            <person name="Isakeit T."/>
            <person name="Cavanaugh K."/>
            <person name="Magill C."/>
            <person name="Michelmore R."/>
        </authorList>
    </citation>
    <scope>NUCLEOTIDE SEQUENCE [LARGE SCALE GENOMIC DNA]</scope>
    <source>
        <strain evidence="1">P6</strain>
    </source>
</reference>
<name>A0ACC0WX80_9STRA</name>
<sequence length="100" mass="10832">MLETLEQIVSAFFASTPKAIKMLAGVFKHPANIGVPTAIIAMPKRLGWLPFVTCIAAIYDPKSVVYVPMRVLNALLVLAQADGRKSARSLDTTSQTTCVR</sequence>
<dbReference type="EMBL" id="CM047580">
    <property type="protein sequence ID" value="KAI9922669.1"/>
    <property type="molecule type" value="Genomic_DNA"/>
</dbReference>
<gene>
    <name evidence="1" type="ORF">PsorP6_001837</name>
</gene>
<proteinExistence type="predicted"/>